<accession>F4WH14</accession>
<name>F4WH14_ACREC</name>
<dbReference type="EMBL" id="GL888148">
    <property type="protein sequence ID" value="EGI66493.1"/>
    <property type="molecule type" value="Genomic_DNA"/>
</dbReference>
<proteinExistence type="predicted"/>
<dbReference type="AlphaFoldDB" id="F4WH14"/>
<dbReference type="InParanoid" id="F4WH14"/>
<organism evidence="2">
    <name type="scientific">Acromyrmex echinatior</name>
    <name type="common">Panamanian leafcutter ant</name>
    <name type="synonym">Acromyrmex octospinosus echinatior</name>
    <dbReference type="NCBI Taxonomy" id="103372"/>
    <lineage>
        <taxon>Eukaryota</taxon>
        <taxon>Metazoa</taxon>
        <taxon>Ecdysozoa</taxon>
        <taxon>Arthropoda</taxon>
        <taxon>Hexapoda</taxon>
        <taxon>Insecta</taxon>
        <taxon>Pterygota</taxon>
        <taxon>Neoptera</taxon>
        <taxon>Endopterygota</taxon>
        <taxon>Hymenoptera</taxon>
        <taxon>Apocrita</taxon>
        <taxon>Aculeata</taxon>
        <taxon>Formicoidea</taxon>
        <taxon>Formicidae</taxon>
        <taxon>Myrmicinae</taxon>
        <taxon>Acromyrmex</taxon>
    </lineage>
</organism>
<dbReference type="Proteomes" id="UP000007755">
    <property type="component" value="Unassembled WGS sequence"/>
</dbReference>
<reference evidence="1" key="1">
    <citation type="submission" date="2011-02" db="EMBL/GenBank/DDBJ databases">
        <title>The genome of the leaf-cutting ant Acromyrmex echinatior suggests key adaptations to social evolution and fungus farming.</title>
        <authorList>
            <person name="Nygaard S."/>
            <person name="Zhang G."/>
        </authorList>
    </citation>
    <scope>NUCLEOTIDE SEQUENCE</scope>
</reference>
<gene>
    <name evidence="1" type="ORF">G5I_04966</name>
</gene>
<protein>
    <submittedName>
        <fullName evidence="1">Uncharacterized protein</fullName>
    </submittedName>
</protein>
<sequence>MGFIIAVFPLVTDHQGLPRTIARANNFTRTIMSYAINSSMSSTTNGQLTLVNSHDCLPQICHPAQNSLSNNISIYKLAKTLLQACYASYVISHQVWLGKSPVWRHLHPWRERQEPLR</sequence>
<evidence type="ECO:0000313" key="1">
    <source>
        <dbReference type="EMBL" id="EGI66493.1"/>
    </source>
</evidence>
<keyword evidence="2" id="KW-1185">Reference proteome</keyword>
<evidence type="ECO:0000313" key="2">
    <source>
        <dbReference type="Proteomes" id="UP000007755"/>
    </source>
</evidence>